<proteinExistence type="predicted"/>
<dbReference type="Gene3D" id="2.60.40.10">
    <property type="entry name" value="Immunoglobulins"/>
    <property type="match status" value="2"/>
</dbReference>
<evidence type="ECO:0000313" key="4">
    <source>
        <dbReference type="Proteomes" id="UP000694700"/>
    </source>
</evidence>
<protein>
    <recommendedName>
        <fullName evidence="2">Ig-like domain-containing protein</fullName>
    </recommendedName>
</protein>
<accession>A0A8C1UMW9</accession>
<dbReference type="PANTHER" id="PTHR21063">
    <property type="entry name" value="LFA-3"/>
    <property type="match status" value="1"/>
</dbReference>
<dbReference type="InterPro" id="IPR007110">
    <property type="entry name" value="Ig-like_dom"/>
</dbReference>
<dbReference type="InterPro" id="IPR013783">
    <property type="entry name" value="Ig-like_fold"/>
</dbReference>
<dbReference type="SUPFAM" id="SSF48726">
    <property type="entry name" value="Immunoglobulin"/>
    <property type="match status" value="2"/>
</dbReference>
<dbReference type="InterPro" id="IPR013106">
    <property type="entry name" value="Ig_V-set"/>
</dbReference>
<dbReference type="InterPro" id="IPR036179">
    <property type="entry name" value="Ig-like_dom_sf"/>
</dbReference>
<feature type="domain" description="Ig-like" evidence="2">
    <location>
        <begin position="151"/>
        <end position="238"/>
    </location>
</feature>
<evidence type="ECO:0000259" key="2">
    <source>
        <dbReference type="PROSITE" id="PS50835"/>
    </source>
</evidence>
<feature type="signal peptide" evidence="1">
    <location>
        <begin position="1"/>
        <end position="18"/>
    </location>
</feature>
<dbReference type="PROSITE" id="PS50835">
    <property type="entry name" value="IG_LIKE"/>
    <property type="match status" value="1"/>
</dbReference>
<dbReference type="PANTHER" id="PTHR21063:SF4">
    <property type="entry name" value="CD48 ANTIGEN-RELATED"/>
    <property type="match status" value="1"/>
</dbReference>
<keyword evidence="1" id="KW-0732">Signal</keyword>
<dbReference type="SMART" id="SM00409">
    <property type="entry name" value="IG"/>
    <property type="match status" value="1"/>
</dbReference>
<evidence type="ECO:0000313" key="3">
    <source>
        <dbReference type="Ensembl" id="ENSCCRP00015039585.1"/>
    </source>
</evidence>
<sequence>MFLWILLSCVICAQDVKAEGIKMVSVTEGDSVTLHYHATNTERNDHILWSFESASSHRTYKESIFPSDGAGGRLGGRAELHPTGSLTITNIRFTDSGYYTVSTGSSSREIFRVCVHARVSTPIITSNTQTTESQSNGGMLPSSLSARLPVPEIISDSSNCSWSSGASVSRCSLLCSVVNVSHVTLSWFRGSSLLSSISVSDLSISLSLPLELEYQDNNTYSCVLNSPISHQTTHLDITQLCQPCEGSAVHCCGFTEAVIRLVLSSLVGVATVVILVDHFRSMKAEQKLREQTLLSVPQ</sequence>
<dbReference type="Ensembl" id="ENSCCRT00015040937.1">
    <property type="protein sequence ID" value="ENSCCRP00015039585.1"/>
    <property type="gene ID" value="ENSCCRG00015016456.1"/>
</dbReference>
<dbReference type="Pfam" id="PF07686">
    <property type="entry name" value="V-set"/>
    <property type="match status" value="1"/>
</dbReference>
<feature type="chain" id="PRO_5034050425" description="Ig-like domain-containing protein" evidence="1">
    <location>
        <begin position="19"/>
        <end position="298"/>
    </location>
</feature>
<dbReference type="InterPro" id="IPR003599">
    <property type="entry name" value="Ig_sub"/>
</dbReference>
<organism evidence="3 4">
    <name type="scientific">Cyprinus carpio</name>
    <name type="common">Common carp</name>
    <dbReference type="NCBI Taxonomy" id="7962"/>
    <lineage>
        <taxon>Eukaryota</taxon>
        <taxon>Metazoa</taxon>
        <taxon>Chordata</taxon>
        <taxon>Craniata</taxon>
        <taxon>Vertebrata</taxon>
        <taxon>Euteleostomi</taxon>
        <taxon>Actinopterygii</taxon>
        <taxon>Neopterygii</taxon>
        <taxon>Teleostei</taxon>
        <taxon>Ostariophysi</taxon>
        <taxon>Cypriniformes</taxon>
        <taxon>Cyprinidae</taxon>
        <taxon>Cyprininae</taxon>
        <taxon>Cyprinus</taxon>
    </lineage>
</organism>
<reference evidence="3" key="1">
    <citation type="submission" date="2025-08" db="UniProtKB">
        <authorList>
            <consortium name="Ensembl"/>
        </authorList>
    </citation>
    <scope>IDENTIFICATION</scope>
</reference>
<evidence type="ECO:0000256" key="1">
    <source>
        <dbReference type="SAM" id="SignalP"/>
    </source>
</evidence>
<dbReference type="Proteomes" id="UP000694700">
    <property type="component" value="Unplaced"/>
</dbReference>
<name>A0A8C1UMW9_CYPCA</name>
<dbReference type="AlphaFoldDB" id="A0A8C1UMW9"/>